<evidence type="ECO:0000256" key="3">
    <source>
        <dbReference type="ARBA" id="ARBA00022917"/>
    </source>
</evidence>
<evidence type="ECO:0000259" key="9">
    <source>
        <dbReference type="PROSITE" id="PS50832"/>
    </source>
</evidence>
<dbReference type="SMART" id="SM00652">
    <property type="entry name" value="eIF1a"/>
    <property type="match status" value="1"/>
</dbReference>
<evidence type="ECO:0000256" key="2">
    <source>
        <dbReference type="ARBA" id="ARBA00022540"/>
    </source>
</evidence>
<dbReference type="Pfam" id="PF01176">
    <property type="entry name" value="eIF-1a"/>
    <property type="match status" value="1"/>
</dbReference>
<dbReference type="SUPFAM" id="SSF50249">
    <property type="entry name" value="Nucleic acid-binding proteins"/>
    <property type="match status" value="1"/>
</dbReference>
<dbReference type="STRING" id="644295.Metev_0398"/>
<feature type="domain" description="S1-like" evidence="9">
    <location>
        <begin position="19"/>
        <end position="93"/>
    </location>
</feature>
<proteinExistence type="inferred from homology"/>
<dbReference type="PANTHER" id="PTHR21668">
    <property type="entry name" value="EIF-1A"/>
    <property type="match status" value="1"/>
</dbReference>
<keyword evidence="2 5" id="KW-0396">Initiation factor</keyword>
<dbReference type="HAMAP" id="MF_00216">
    <property type="entry name" value="aIF_1A"/>
    <property type="match status" value="1"/>
</dbReference>
<evidence type="ECO:0000256" key="1">
    <source>
        <dbReference type="ARBA" id="ARBA00007392"/>
    </source>
</evidence>
<dbReference type="NCBIfam" id="NF003085">
    <property type="entry name" value="PRK04012.1-5"/>
    <property type="match status" value="1"/>
</dbReference>
<feature type="region of interest" description="Disordered" evidence="8">
    <location>
        <begin position="1"/>
        <end position="26"/>
    </location>
</feature>
<reference evidence="10 11" key="1">
    <citation type="submission" date="2010-06" db="EMBL/GenBank/DDBJ databases">
        <title>Complete sequence chromosome of Methanohalobium evestigatum Z-7303.</title>
        <authorList>
            <consortium name="US DOE Joint Genome Institute"/>
            <person name="Lucas S."/>
            <person name="Copeland A."/>
            <person name="Lapidus A."/>
            <person name="Cheng J.-F."/>
            <person name="Bruce D."/>
            <person name="Goodwin L."/>
            <person name="Pitluck S."/>
            <person name="Saunders E."/>
            <person name="Detter J.C."/>
            <person name="Han C."/>
            <person name="Tapia R."/>
            <person name="Land M."/>
            <person name="Hauser L."/>
            <person name="Kyrpides N."/>
            <person name="Mikhailova N."/>
            <person name="Sieprawska-Lupa M."/>
            <person name="Whitman W.B."/>
            <person name="Anderson I."/>
            <person name="Woyke T."/>
        </authorList>
    </citation>
    <scope>NUCLEOTIDE SEQUENCE [LARGE SCALE GENOMIC DNA]</scope>
    <source>
        <strain evidence="11">ATCC BAA-1072 / DSM 3721 / NBRC 107634 / OCM 161 / Z-7303</strain>
    </source>
</reference>
<name>D7E7X5_METEZ</name>
<dbReference type="RefSeq" id="WP_013193885.1">
    <property type="nucleotide sequence ID" value="NC_014253.1"/>
</dbReference>
<dbReference type="CDD" id="cd05793">
    <property type="entry name" value="S1_IF1A"/>
    <property type="match status" value="1"/>
</dbReference>
<evidence type="ECO:0000256" key="5">
    <source>
        <dbReference type="HAMAP-Rule" id="MF_00216"/>
    </source>
</evidence>
<keyword evidence="11" id="KW-1185">Reference proteome</keyword>
<evidence type="ECO:0000256" key="4">
    <source>
        <dbReference type="ARBA" id="ARBA00025502"/>
    </source>
</evidence>
<dbReference type="NCBIfam" id="TIGR00523">
    <property type="entry name" value="eIF-1A"/>
    <property type="match status" value="1"/>
</dbReference>
<dbReference type="InterPro" id="IPR018104">
    <property type="entry name" value="TIF_eIF-1A_CS"/>
</dbReference>
<evidence type="ECO:0000313" key="10">
    <source>
        <dbReference type="EMBL" id="ADI73317.1"/>
    </source>
</evidence>
<evidence type="ECO:0000313" key="11">
    <source>
        <dbReference type="Proteomes" id="UP000000391"/>
    </source>
</evidence>
<sequence>MRKDRNNNRKQSTDAPAVTRVRTPRKDKNEVFATVSTLLGGKRVKLQCMDGTERMGRIPGSKKKRMWIREGDIVIALPWDFQDEKADVIWKYTRPQIEWLDKKGYLSKG</sequence>
<evidence type="ECO:0000256" key="7">
    <source>
        <dbReference type="RuleBase" id="RU004365"/>
    </source>
</evidence>
<evidence type="ECO:0000256" key="6">
    <source>
        <dbReference type="RuleBase" id="RU004364"/>
    </source>
</evidence>
<dbReference type="PROSITE" id="PS01262">
    <property type="entry name" value="IF1A"/>
    <property type="match status" value="1"/>
</dbReference>
<dbReference type="InterPro" id="IPR012340">
    <property type="entry name" value="NA-bd_OB-fold"/>
</dbReference>
<dbReference type="InterPro" id="IPR001253">
    <property type="entry name" value="TIF_eIF-1A"/>
</dbReference>
<dbReference type="PROSITE" id="PS50832">
    <property type="entry name" value="S1_IF1_TYPE"/>
    <property type="match status" value="1"/>
</dbReference>
<accession>D7E7X5</accession>
<evidence type="ECO:0000256" key="8">
    <source>
        <dbReference type="SAM" id="MobiDB-lite"/>
    </source>
</evidence>
<dbReference type="EMBL" id="CP002069">
    <property type="protein sequence ID" value="ADI73317.1"/>
    <property type="molecule type" value="Genomic_DNA"/>
</dbReference>
<protein>
    <recommendedName>
        <fullName evidence="5">Translation initiation factor 1A</fullName>
        <shortName evidence="5">aIF-1A</shortName>
    </recommendedName>
</protein>
<gene>
    <name evidence="5" type="primary">eif1a</name>
    <name evidence="10" type="ordered locus">Metev_0398</name>
</gene>
<comment type="function">
    <text evidence="4 5 7">Seems to be required for maximal rate of protein biosynthesis. Enhances ribosome dissociation into subunits and stabilizes the binding of the initiator Met-tRNA(I) to 40 S ribosomal subunits.</text>
</comment>
<dbReference type="GO" id="GO:0003723">
    <property type="term" value="F:RNA binding"/>
    <property type="evidence" value="ECO:0007669"/>
    <property type="project" value="InterPro"/>
</dbReference>
<dbReference type="AlphaFoldDB" id="D7E7X5"/>
<dbReference type="KEGG" id="mev:Metev_0398"/>
<organism evidence="10 11">
    <name type="scientific">Methanohalobium evestigatum (strain ATCC BAA-1072 / DSM 3721 / NBRC 107634 / OCM 161 / Z-7303)</name>
    <dbReference type="NCBI Taxonomy" id="644295"/>
    <lineage>
        <taxon>Archaea</taxon>
        <taxon>Methanobacteriati</taxon>
        <taxon>Methanobacteriota</taxon>
        <taxon>Stenosarchaea group</taxon>
        <taxon>Methanomicrobia</taxon>
        <taxon>Methanosarcinales</taxon>
        <taxon>Methanosarcinaceae</taxon>
        <taxon>Methanohalobium</taxon>
    </lineage>
</organism>
<dbReference type="Gene3D" id="2.40.50.140">
    <property type="entry name" value="Nucleic acid-binding proteins"/>
    <property type="match status" value="1"/>
</dbReference>
<dbReference type="GO" id="GO:0003743">
    <property type="term" value="F:translation initiation factor activity"/>
    <property type="evidence" value="ECO:0007669"/>
    <property type="project" value="UniProtKB-UniRule"/>
</dbReference>
<dbReference type="OrthoDB" id="2586at2157"/>
<dbReference type="NCBIfam" id="NF003084">
    <property type="entry name" value="PRK04012.1-3"/>
    <property type="match status" value="1"/>
</dbReference>
<dbReference type="Proteomes" id="UP000000391">
    <property type="component" value="Chromosome"/>
</dbReference>
<dbReference type="GeneID" id="9346015"/>
<dbReference type="HOGENOM" id="CLU_109098_1_2_2"/>
<dbReference type="InterPro" id="IPR006196">
    <property type="entry name" value="RNA-binding_domain_S1_IF1"/>
</dbReference>
<comment type="similarity">
    <text evidence="1 5 6">Belongs to the eIF-1A family.</text>
</comment>
<keyword evidence="3 5" id="KW-0648">Protein biosynthesis</keyword>